<dbReference type="AlphaFoldDB" id="A0A6G1J169"/>
<evidence type="ECO:0000313" key="3">
    <source>
        <dbReference type="Proteomes" id="UP000799291"/>
    </source>
</evidence>
<evidence type="ECO:0000313" key="2">
    <source>
        <dbReference type="EMBL" id="KAF2684138.1"/>
    </source>
</evidence>
<feature type="compositionally biased region" description="Basic residues" evidence="1">
    <location>
        <begin position="145"/>
        <end position="156"/>
    </location>
</feature>
<organism evidence="2 3">
    <name type="scientific">Lentithecium fluviatile CBS 122367</name>
    <dbReference type="NCBI Taxonomy" id="1168545"/>
    <lineage>
        <taxon>Eukaryota</taxon>
        <taxon>Fungi</taxon>
        <taxon>Dikarya</taxon>
        <taxon>Ascomycota</taxon>
        <taxon>Pezizomycotina</taxon>
        <taxon>Dothideomycetes</taxon>
        <taxon>Pleosporomycetidae</taxon>
        <taxon>Pleosporales</taxon>
        <taxon>Massarineae</taxon>
        <taxon>Lentitheciaceae</taxon>
        <taxon>Lentithecium</taxon>
    </lineage>
</organism>
<feature type="region of interest" description="Disordered" evidence="1">
    <location>
        <begin position="1"/>
        <end position="62"/>
    </location>
</feature>
<name>A0A6G1J169_9PLEO</name>
<dbReference type="Proteomes" id="UP000799291">
    <property type="component" value="Unassembled WGS sequence"/>
</dbReference>
<feature type="compositionally biased region" description="Polar residues" evidence="1">
    <location>
        <begin position="35"/>
        <end position="50"/>
    </location>
</feature>
<protein>
    <submittedName>
        <fullName evidence="2">Uncharacterized protein</fullName>
    </submittedName>
</protein>
<evidence type="ECO:0000256" key="1">
    <source>
        <dbReference type="SAM" id="MobiDB-lite"/>
    </source>
</evidence>
<keyword evidence="3" id="KW-1185">Reference proteome</keyword>
<feature type="region of interest" description="Disordered" evidence="1">
    <location>
        <begin position="85"/>
        <end position="156"/>
    </location>
</feature>
<gene>
    <name evidence="2" type="ORF">K458DRAFT_404434</name>
</gene>
<dbReference type="EMBL" id="MU005582">
    <property type="protein sequence ID" value="KAF2684138.1"/>
    <property type="molecule type" value="Genomic_DNA"/>
</dbReference>
<feature type="compositionally biased region" description="Polar residues" evidence="1">
    <location>
        <begin position="1"/>
        <end position="10"/>
    </location>
</feature>
<reference evidence="2" key="1">
    <citation type="journal article" date="2020" name="Stud. Mycol.">
        <title>101 Dothideomycetes genomes: a test case for predicting lifestyles and emergence of pathogens.</title>
        <authorList>
            <person name="Haridas S."/>
            <person name="Albert R."/>
            <person name="Binder M."/>
            <person name="Bloem J."/>
            <person name="Labutti K."/>
            <person name="Salamov A."/>
            <person name="Andreopoulos B."/>
            <person name="Baker S."/>
            <person name="Barry K."/>
            <person name="Bills G."/>
            <person name="Bluhm B."/>
            <person name="Cannon C."/>
            <person name="Castanera R."/>
            <person name="Culley D."/>
            <person name="Daum C."/>
            <person name="Ezra D."/>
            <person name="Gonzalez J."/>
            <person name="Henrissat B."/>
            <person name="Kuo A."/>
            <person name="Liang C."/>
            <person name="Lipzen A."/>
            <person name="Lutzoni F."/>
            <person name="Magnuson J."/>
            <person name="Mondo S."/>
            <person name="Nolan M."/>
            <person name="Ohm R."/>
            <person name="Pangilinan J."/>
            <person name="Park H.-J."/>
            <person name="Ramirez L."/>
            <person name="Alfaro M."/>
            <person name="Sun H."/>
            <person name="Tritt A."/>
            <person name="Yoshinaga Y."/>
            <person name="Zwiers L.-H."/>
            <person name="Turgeon B."/>
            <person name="Goodwin S."/>
            <person name="Spatafora J."/>
            <person name="Crous P."/>
            <person name="Grigoriev I."/>
        </authorList>
    </citation>
    <scope>NUCLEOTIDE SEQUENCE</scope>
    <source>
        <strain evidence="2">CBS 122367</strain>
    </source>
</reference>
<feature type="compositionally biased region" description="Acidic residues" evidence="1">
    <location>
        <begin position="129"/>
        <end position="138"/>
    </location>
</feature>
<sequence>MYFYDSSRSGYNKRPYDDGNDPYRGSDPLAMWQSIKANSSHLSPNSAKSMSRSREFRSYDNFDDDDIPTDRNYWSAHGRLLGGRGPPIPDSCYRDMRGSRMGGAGMGDGSRMNSAGPYGDRGYGHSQCEEDYEGEGDIEGFNSHGSHRGHRQSRIN</sequence>
<proteinExistence type="predicted"/>
<accession>A0A6G1J169</accession>